<accession>A0A2N5KYH4</accession>
<feature type="transmembrane region" description="Helical" evidence="6">
    <location>
        <begin position="86"/>
        <end position="109"/>
    </location>
</feature>
<organism evidence="7 8">
    <name type="scientific">Lactobacillus crispatus</name>
    <dbReference type="NCBI Taxonomy" id="47770"/>
    <lineage>
        <taxon>Bacteria</taxon>
        <taxon>Bacillati</taxon>
        <taxon>Bacillota</taxon>
        <taxon>Bacilli</taxon>
        <taxon>Lactobacillales</taxon>
        <taxon>Lactobacillaceae</taxon>
        <taxon>Lactobacillus</taxon>
    </lineage>
</organism>
<dbReference type="Proteomes" id="UP000235119">
    <property type="component" value="Unassembled WGS sequence"/>
</dbReference>
<comment type="caution">
    <text evidence="7">The sequence shown here is derived from an EMBL/GenBank/DDBJ whole genome shotgun (WGS) entry which is preliminary data.</text>
</comment>
<keyword evidence="3 6" id="KW-0812">Transmembrane</keyword>
<proteinExistence type="inferred from homology"/>
<dbReference type="PANTHER" id="PTHR23291">
    <property type="entry name" value="BAX INHIBITOR-RELATED"/>
    <property type="match status" value="1"/>
</dbReference>
<reference evidence="7 8" key="1">
    <citation type="submission" date="2017-12" db="EMBL/GenBank/DDBJ databases">
        <title>Phylogenetic diversity of female urinary microbiome.</title>
        <authorList>
            <person name="Thomas-White K."/>
            <person name="Wolfe A.J."/>
        </authorList>
    </citation>
    <scope>NUCLEOTIDE SEQUENCE [LARGE SCALE GENOMIC DNA]</scope>
    <source>
        <strain evidence="7 8">UMB0085</strain>
    </source>
</reference>
<feature type="transmembrane region" description="Helical" evidence="6">
    <location>
        <begin position="208"/>
        <end position="233"/>
    </location>
</feature>
<evidence type="ECO:0000313" key="8">
    <source>
        <dbReference type="Proteomes" id="UP000235119"/>
    </source>
</evidence>
<feature type="transmembrane region" description="Helical" evidence="6">
    <location>
        <begin position="115"/>
        <end position="136"/>
    </location>
</feature>
<evidence type="ECO:0000256" key="2">
    <source>
        <dbReference type="ARBA" id="ARBA00010350"/>
    </source>
</evidence>
<evidence type="ECO:0000313" key="7">
    <source>
        <dbReference type="EMBL" id="PLT11245.1"/>
    </source>
</evidence>
<keyword evidence="5 6" id="KW-0472">Membrane</keyword>
<feature type="transmembrane region" description="Helical" evidence="6">
    <location>
        <begin position="61"/>
        <end position="79"/>
    </location>
</feature>
<dbReference type="Pfam" id="PF01027">
    <property type="entry name" value="Bax1-I"/>
    <property type="match status" value="1"/>
</dbReference>
<comment type="similarity">
    <text evidence="2 6">Belongs to the BI1 family.</text>
</comment>
<feature type="transmembrane region" description="Helical" evidence="6">
    <location>
        <begin position="26"/>
        <end position="49"/>
    </location>
</feature>
<evidence type="ECO:0000256" key="5">
    <source>
        <dbReference type="ARBA" id="ARBA00023136"/>
    </source>
</evidence>
<feature type="transmembrane region" description="Helical" evidence="6">
    <location>
        <begin position="143"/>
        <end position="163"/>
    </location>
</feature>
<evidence type="ECO:0008006" key="9">
    <source>
        <dbReference type="Google" id="ProtNLM"/>
    </source>
</evidence>
<dbReference type="RefSeq" id="WP_068813785.1">
    <property type="nucleotide sequence ID" value="NZ_JASPEI010000041.1"/>
</dbReference>
<comment type="subcellular location">
    <subcellularLocation>
        <location evidence="1">Membrane</location>
        <topology evidence="1">Multi-pass membrane protein</topology>
    </subcellularLocation>
</comment>
<name>A0A2N5KYH4_9LACO</name>
<evidence type="ECO:0000256" key="6">
    <source>
        <dbReference type="RuleBase" id="RU004379"/>
    </source>
</evidence>
<protein>
    <recommendedName>
        <fullName evidence="9">BAX inhibitor (BI)-1/YccA family protein</fullName>
    </recommendedName>
</protein>
<keyword evidence="4 6" id="KW-1133">Transmembrane helix</keyword>
<evidence type="ECO:0000256" key="4">
    <source>
        <dbReference type="ARBA" id="ARBA00022989"/>
    </source>
</evidence>
<dbReference type="AlphaFoldDB" id="A0A2N5KYH4"/>
<dbReference type="EMBL" id="PKIW01000023">
    <property type="protein sequence ID" value="PLT11245.1"/>
    <property type="molecule type" value="Genomic_DNA"/>
</dbReference>
<gene>
    <name evidence="7" type="ORF">CYJ79_05830</name>
</gene>
<sequence>MDNVDQKFEHQPTVDESNLNLFLSKIYAYMALAVFVSAATAYLMMTTFAPVMTNFILDHHWGIWLVILLPLILPLIITFKSARNPMASFVLLMITAVVNGITFSFVVGAYSGQNIASAFVAAVAVFGTMAIMGTITKKRLDRIGIYASAALIGLLAALVVNLFLKNPVIDYVFSFIGVIIFTILTAWDAQVMRKIYLQYDTKSSTNGLAVLGALQLYLDFVNLFLQFMGLFGLGHSKV</sequence>
<dbReference type="GO" id="GO:0016020">
    <property type="term" value="C:membrane"/>
    <property type="evidence" value="ECO:0007669"/>
    <property type="project" value="UniProtKB-SubCell"/>
</dbReference>
<feature type="transmembrane region" description="Helical" evidence="6">
    <location>
        <begin position="169"/>
        <end position="187"/>
    </location>
</feature>
<evidence type="ECO:0000256" key="1">
    <source>
        <dbReference type="ARBA" id="ARBA00004141"/>
    </source>
</evidence>
<evidence type="ECO:0000256" key="3">
    <source>
        <dbReference type="ARBA" id="ARBA00022692"/>
    </source>
</evidence>
<dbReference type="PANTHER" id="PTHR23291:SF50">
    <property type="entry name" value="PROTEIN LIFEGUARD 4"/>
    <property type="match status" value="1"/>
</dbReference>
<dbReference type="InterPro" id="IPR006214">
    <property type="entry name" value="Bax_inhibitor_1-related"/>
</dbReference>